<dbReference type="PANTHER" id="PTHR39081:SF1">
    <property type="entry name" value="MUT7-C RNASE DOMAIN-CONTAINING PROTEIN"/>
    <property type="match status" value="1"/>
</dbReference>
<dbReference type="Pfam" id="PF01927">
    <property type="entry name" value="Mut7-C"/>
    <property type="match status" value="1"/>
</dbReference>
<dbReference type="RefSeq" id="WP_137092322.1">
    <property type="nucleotide sequence ID" value="NZ_CP028923.1"/>
</dbReference>
<evidence type="ECO:0000313" key="4">
    <source>
        <dbReference type="Proteomes" id="UP000298616"/>
    </source>
</evidence>
<feature type="domain" description="Ubiquitin Mut7-C" evidence="2">
    <location>
        <begin position="4"/>
        <end position="79"/>
    </location>
</feature>
<feature type="domain" description="Mut7-C RNAse" evidence="1">
    <location>
        <begin position="91"/>
        <end position="232"/>
    </location>
</feature>
<keyword evidence="4" id="KW-1185">Reference proteome</keyword>
<sequence length="242" mass="29018">MQKEFTFRFYSILNDFLNNDQKQQRFKETFKTPVTVRECIMAFRIPVFEIGKIFINENPASLKTELNENDRCSIYPHLRTIPSNNIAHDYNFILDAHLGKLARYLRMLGFDTLYHNNFQDEEIRKIAEEEQRIVLTRDKIIKSTPDPSYYYIRATEKHQQLKEVVKFWGLSSQIKPFTRCMTCNSKLIKIQKKEVLHKIDDDIADHFNEFYICKKCDKVFWKGSHFKRMEKQILDLISNNEN</sequence>
<dbReference type="KEGG" id="fpf:DCC35_19315"/>
<dbReference type="InterPro" id="IPR002782">
    <property type="entry name" value="Mut7-C_RNAse_dom"/>
</dbReference>
<evidence type="ECO:0008006" key="5">
    <source>
        <dbReference type="Google" id="ProtNLM"/>
    </source>
</evidence>
<gene>
    <name evidence="3" type="ORF">DCC35_19315</name>
</gene>
<evidence type="ECO:0000259" key="1">
    <source>
        <dbReference type="Pfam" id="PF01927"/>
    </source>
</evidence>
<evidence type="ECO:0000259" key="2">
    <source>
        <dbReference type="Pfam" id="PF14451"/>
    </source>
</evidence>
<dbReference type="AlphaFoldDB" id="A0A4D7JT94"/>
<organism evidence="3 4">
    <name type="scientific">Mangrovivirga cuniculi</name>
    <dbReference type="NCBI Taxonomy" id="2715131"/>
    <lineage>
        <taxon>Bacteria</taxon>
        <taxon>Pseudomonadati</taxon>
        <taxon>Bacteroidota</taxon>
        <taxon>Cytophagia</taxon>
        <taxon>Cytophagales</taxon>
        <taxon>Mangrovivirgaceae</taxon>
        <taxon>Mangrovivirga</taxon>
    </lineage>
</organism>
<dbReference type="Proteomes" id="UP000298616">
    <property type="component" value="Chromosome"/>
</dbReference>
<reference evidence="3 4" key="1">
    <citation type="submission" date="2018-04" db="EMBL/GenBank/DDBJ databases">
        <title>Complete genome uncultured novel isolate.</title>
        <authorList>
            <person name="Merlino G."/>
        </authorList>
    </citation>
    <scope>NUCLEOTIDE SEQUENCE [LARGE SCALE GENOMIC DNA]</scope>
    <source>
        <strain evidence="4">R1DC9</strain>
    </source>
</reference>
<protein>
    <recommendedName>
        <fullName evidence="5">Twitching motility protein PilT</fullName>
    </recommendedName>
</protein>
<name>A0A4D7JT94_9BACT</name>
<dbReference type="PANTHER" id="PTHR39081">
    <property type="entry name" value="MUT7-C DOMAIN-CONTAINING PROTEIN"/>
    <property type="match status" value="1"/>
</dbReference>
<dbReference type="OrthoDB" id="9797655at2"/>
<dbReference type="InterPro" id="IPR027798">
    <property type="entry name" value="Ub_Mut7C"/>
</dbReference>
<dbReference type="Pfam" id="PF14451">
    <property type="entry name" value="Ub-Mut7C"/>
    <property type="match status" value="1"/>
</dbReference>
<proteinExistence type="predicted"/>
<evidence type="ECO:0000313" key="3">
    <source>
        <dbReference type="EMBL" id="QCK16730.1"/>
    </source>
</evidence>
<accession>A0A4D7JT94</accession>
<dbReference type="EMBL" id="CP028923">
    <property type="protein sequence ID" value="QCK16730.1"/>
    <property type="molecule type" value="Genomic_DNA"/>
</dbReference>